<reference evidence="15" key="1">
    <citation type="submission" date="2016-07" db="EMBL/GenBank/DDBJ databases">
        <title>De novo transcriptome assembly of four accessions of the metal hyperaccumulator plant Noccaea caerulescens.</title>
        <authorList>
            <person name="Blande D."/>
            <person name="Halimaa P."/>
            <person name="Tervahauta A.I."/>
            <person name="Aarts M.G."/>
            <person name="Karenlampi S.O."/>
        </authorList>
    </citation>
    <scope>NUCLEOTIDE SEQUENCE</scope>
</reference>
<dbReference type="PROSITE" id="PS01032">
    <property type="entry name" value="PPM_1"/>
    <property type="match status" value="1"/>
</dbReference>
<comment type="similarity">
    <text evidence="3 12">Belongs to the PP2C family.</text>
</comment>
<accession>A0A1J3D6T5</accession>
<keyword evidence="9" id="KW-0464">Manganese</keyword>
<evidence type="ECO:0000259" key="14">
    <source>
        <dbReference type="PROSITE" id="PS51746"/>
    </source>
</evidence>
<name>A0A1J3D6T5_NOCCA</name>
<evidence type="ECO:0000256" key="11">
    <source>
        <dbReference type="ARBA" id="ARBA00048336"/>
    </source>
</evidence>
<dbReference type="EMBL" id="GEVI01016598">
    <property type="protein sequence ID" value="JAU15722.1"/>
    <property type="molecule type" value="Transcribed_RNA"/>
</dbReference>
<dbReference type="GO" id="GO:0046872">
    <property type="term" value="F:metal ion binding"/>
    <property type="evidence" value="ECO:0007669"/>
    <property type="project" value="UniProtKB-KW"/>
</dbReference>
<dbReference type="SMART" id="SM00331">
    <property type="entry name" value="PP2C_SIG"/>
    <property type="match status" value="1"/>
</dbReference>
<dbReference type="Gene3D" id="3.60.40.10">
    <property type="entry name" value="PPM-type phosphatase domain"/>
    <property type="match status" value="1"/>
</dbReference>
<dbReference type="InterPro" id="IPR001932">
    <property type="entry name" value="PPM-type_phosphatase-like_dom"/>
</dbReference>
<comment type="cofactor">
    <cofactor evidence="1">
        <name>Mn(2+)</name>
        <dbReference type="ChEBI" id="CHEBI:29035"/>
    </cofactor>
</comment>
<dbReference type="AlphaFoldDB" id="A0A1J3D6T5"/>
<organism evidence="15">
    <name type="scientific">Noccaea caerulescens</name>
    <name type="common">Alpine penny-cress</name>
    <name type="synonym">Thlaspi caerulescens</name>
    <dbReference type="NCBI Taxonomy" id="107243"/>
    <lineage>
        <taxon>Eukaryota</taxon>
        <taxon>Viridiplantae</taxon>
        <taxon>Streptophyta</taxon>
        <taxon>Embryophyta</taxon>
        <taxon>Tracheophyta</taxon>
        <taxon>Spermatophyta</taxon>
        <taxon>Magnoliopsida</taxon>
        <taxon>eudicotyledons</taxon>
        <taxon>Gunneridae</taxon>
        <taxon>Pentapetalae</taxon>
        <taxon>rosids</taxon>
        <taxon>malvids</taxon>
        <taxon>Brassicales</taxon>
        <taxon>Brassicaceae</taxon>
        <taxon>Coluteocarpeae</taxon>
        <taxon>Noccaea</taxon>
    </lineage>
</organism>
<dbReference type="InterPro" id="IPR000222">
    <property type="entry name" value="PP2C_BS"/>
</dbReference>
<proteinExistence type="inferred from homology"/>
<dbReference type="SUPFAM" id="SSF81606">
    <property type="entry name" value="PP2C-like"/>
    <property type="match status" value="1"/>
</dbReference>
<dbReference type="SMART" id="SM00332">
    <property type="entry name" value="PP2Cc"/>
    <property type="match status" value="1"/>
</dbReference>
<evidence type="ECO:0000256" key="2">
    <source>
        <dbReference type="ARBA" id="ARBA00001946"/>
    </source>
</evidence>
<comment type="catalytic activity">
    <reaction evidence="11">
        <text>O-phospho-L-threonyl-[protein] + H2O = L-threonyl-[protein] + phosphate</text>
        <dbReference type="Rhea" id="RHEA:47004"/>
        <dbReference type="Rhea" id="RHEA-COMP:11060"/>
        <dbReference type="Rhea" id="RHEA-COMP:11605"/>
        <dbReference type="ChEBI" id="CHEBI:15377"/>
        <dbReference type="ChEBI" id="CHEBI:30013"/>
        <dbReference type="ChEBI" id="CHEBI:43474"/>
        <dbReference type="ChEBI" id="CHEBI:61977"/>
        <dbReference type="EC" id="3.1.3.16"/>
    </reaction>
</comment>
<dbReference type="InterPro" id="IPR036457">
    <property type="entry name" value="PPM-type-like_dom_sf"/>
</dbReference>
<sequence>MGYLDLALSYSNQTPTVEAPASGGGLSQNGKFSYGYASSAGKRSSMEDFFETRIDGVDGEIVGLFGVFDGHGGARAAEYVKRHLFSNLITHPKFISDTKSAITDAYNHTDSELLKASENSHNRDAGSTASTAILVGDRLLVANVGDSRAVISRGGNAIAVSRDHKPDQSDERERIENAGGFVMWAGTWRVGGVLAVSRAFGDRLLKQYVVADPEIQEEKIDDSLEFLILASDGLWDVFSNEEAVAMVKEVEDPEDSAKKLVGEAIKKGSADNITCVVVRFLEKASSSHVSSSSSKEANQMPPLGDLKISSNETNRVQIDSENRKPVPPSSLTEEVTVKVLGNKPEDSVNRKPVFASSSTHEDLSGSVSETKQTPF</sequence>
<dbReference type="GO" id="GO:0004722">
    <property type="term" value="F:protein serine/threonine phosphatase activity"/>
    <property type="evidence" value="ECO:0007669"/>
    <property type="project" value="UniProtKB-EC"/>
</dbReference>
<feature type="region of interest" description="Disordered" evidence="13">
    <location>
        <begin position="289"/>
        <end position="375"/>
    </location>
</feature>
<feature type="domain" description="PPM-type phosphatase" evidence="14">
    <location>
        <begin position="33"/>
        <end position="280"/>
    </location>
</feature>
<evidence type="ECO:0000256" key="8">
    <source>
        <dbReference type="ARBA" id="ARBA00022912"/>
    </source>
</evidence>
<comment type="catalytic activity">
    <reaction evidence="10">
        <text>O-phospho-L-seryl-[protein] + H2O = L-seryl-[protein] + phosphate</text>
        <dbReference type="Rhea" id="RHEA:20629"/>
        <dbReference type="Rhea" id="RHEA-COMP:9863"/>
        <dbReference type="Rhea" id="RHEA-COMP:11604"/>
        <dbReference type="ChEBI" id="CHEBI:15377"/>
        <dbReference type="ChEBI" id="CHEBI:29999"/>
        <dbReference type="ChEBI" id="CHEBI:43474"/>
        <dbReference type="ChEBI" id="CHEBI:83421"/>
        <dbReference type="EC" id="3.1.3.16"/>
    </reaction>
</comment>
<keyword evidence="7" id="KW-0460">Magnesium</keyword>
<evidence type="ECO:0000256" key="3">
    <source>
        <dbReference type="ARBA" id="ARBA00006702"/>
    </source>
</evidence>
<gene>
    <name evidence="15" type="ORF">GA_TR10830_c0_g1_i1_g.35061</name>
</gene>
<dbReference type="PROSITE" id="PS51746">
    <property type="entry name" value="PPM_2"/>
    <property type="match status" value="1"/>
</dbReference>
<feature type="compositionally biased region" description="Polar residues" evidence="13">
    <location>
        <begin position="308"/>
        <end position="317"/>
    </location>
</feature>
<dbReference type="PANTHER" id="PTHR47992">
    <property type="entry name" value="PROTEIN PHOSPHATASE"/>
    <property type="match status" value="1"/>
</dbReference>
<protein>
    <recommendedName>
        <fullName evidence="4">protein-serine/threonine phosphatase</fullName>
        <ecNumber evidence="4">3.1.3.16</ecNumber>
    </recommendedName>
</protein>
<dbReference type="InterPro" id="IPR015655">
    <property type="entry name" value="PP2C"/>
</dbReference>
<evidence type="ECO:0000256" key="13">
    <source>
        <dbReference type="SAM" id="MobiDB-lite"/>
    </source>
</evidence>
<evidence type="ECO:0000256" key="1">
    <source>
        <dbReference type="ARBA" id="ARBA00001936"/>
    </source>
</evidence>
<keyword evidence="5" id="KW-0479">Metal-binding</keyword>
<evidence type="ECO:0000256" key="7">
    <source>
        <dbReference type="ARBA" id="ARBA00022842"/>
    </source>
</evidence>
<evidence type="ECO:0000256" key="12">
    <source>
        <dbReference type="RuleBase" id="RU003465"/>
    </source>
</evidence>
<dbReference type="Pfam" id="PF00481">
    <property type="entry name" value="PP2C"/>
    <property type="match status" value="1"/>
</dbReference>
<evidence type="ECO:0000256" key="4">
    <source>
        <dbReference type="ARBA" id="ARBA00013081"/>
    </source>
</evidence>
<evidence type="ECO:0000256" key="5">
    <source>
        <dbReference type="ARBA" id="ARBA00022723"/>
    </source>
</evidence>
<dbReference type="CDD" id="cd00143">
    <property type="entry name" value="PP2Cc"/>
    <property type="match status" value="1"/>
</dbReference>
<dbReference type="FunFam" id="3.60.40.10:FF:000011">
    <property type="entry name" value="probable protein phosphatase 2C 59"/>
    <property type="match status" value="1"/>
</dbReference>
<evidence type="ECO:0000256" key="6">
    <source>
        <dbReference type="ARBA" id="ARBA00022801"/>
    </source>
</evidence>
<comment type="cofactor">
    <cofactor evidence="2">
        <name>Mg(2+)</name>
        <dbReference type="ChEBI" id="CHEBI:18420"/>
    </cofactor>
</comment>
<evidence type="ECO:0000256" key="10">
    <source>
        <dbReference type="ARBA" id="ARBA00047761"/>
    </source>
</evidence>
<evidence type="ECO:0000313" key="15">
    <source>
        <dbReference type="EMBL" id="JAU15722.1"/>
    </source>
</evidence>
<evidence type="ECO:0000256" key="9">
    <source>
        <dbReference type="ARBA" id="ARBA00023211"/>
    </source>
</evidence>
<dbReference type="EC" id="3.1.3.16" evidence="4"/>
<feature type="compositionally biased region" description="Polar residues" evidence="13">
    <location>
        <begin position="365"/>
        <end position="375"/>
    </location>
</feature>
<keyword evidence="6 12" id="KW-0378">Hydrolase</keyword>
<keyword evidence="8 12" id="KW-0904">Protein phosphatase</keyword>